<dbReference type="Pfam" id="PF18018">
    <property type="entry name" value="DNA_pol_D_N"/>
    <property type="match status" value="1"/>
</dbReference>
<evidence type="ECO:0000256" key="2">
    <source>
        <dbReference type="ARBA" id="ARBA00022705"/>
    </source>
</evidence>
<name>A0A9W8BGE4_9FUNG</name>
<dbReference type="Gene3D" id="3.60.21.50">
    <property type="match status" value="1"/>
</dbReference>
<dbReference type="Gene3D" id="2.40.50.430">
    <property type="match status" value="1"/>
</dbReference>
<reference evidence="5" key="1">
    <citation type="submission" date="2022-07" db="EMBL/GenBank/DDBJ databases">
        <title>Phylogenomic reconstructions and comparative analyses of Kickxellomycotina fungi.</title>
        <authorList>
            <person name="Reynolds N.K."/>
            <person name="Stajich J.E."/>
            <person name="Barry K."/>
            <person name="Grigoriev I.V."/>
            <person name="Crous P."/>
            <person name="Smith M.E."/>
        </authorList>
    </citation>
    <scope>NUCLEOTIDE SEQUENCE</scope>
    <source>
        <strain evidence="5">IMI 214461</strain>
    </source>
</reference>
<evidence type="ECO:0000259" key="3">
    <source>
        <dbReference type="Pfam" id="PF04042"/>
    </source>
</evidence>
<evidence type="ECO:0000313" key="5">
    <source>
        <dbReference type="EMBL" id="KAJ2002360.1"/>
    </source>
</evidence>
<feature type="domain" description="DNA polymerase alpha/delta/epsilon subunit B" evidence="3">
    <location>
        <begin position="191"/>
        <end position="402"/>
    </location>
</feature>
<protein>
    <submittedName>
        <fullName evidence="5">DNA polymerase delta small subunit Cdc1</fullName>
    </submittedName>
</protein>
<proteinExistence type="inferred from homology"/>
<evidence type="ECO:0000256" key="1">
    <source>
        <dbReference type="ARBA" id="ARBA00006035"/>
    </source>
</evidence>
<comment type="caution">
    <text evidence="5">The sequence shown here is derived from an EMBL/GenBank/DDBJ whole genome shotgun (WGS) entry which is preliminary data.</text>
</comment>
<gene>
    <name evidence="5" type="primary">cdc1</name>
    <name evidence="5" type="ORF">H4R26_003647</name>
</gene>
<organism evidence="5 6">
    <name type="scientific">Coemansia thaxteri</name>
    <dbReference type="NCBI Taxonomy" id="2663907"/>
    <lineage>
        <taxon>Eukaryota</taxon>
        <taxon>Fungi</taxon>
        <taxon>Fungi incertae sedis</taxon>
        <taxon>Zoopagomycota</taxon>
        <taxon>Kickxellomycotina</taxon>
        <taxon>Kickxellomycetes</taxon>
        <taxon>Kickxellales</taxon>
        <taxon>Kickxellaceae</taxon>
        <taxon>Coemansia</taxon>
    </lineage>
</organism>
<dbReference type="InterPro" id="IPR007185">
    <property type="entry name" value="DNA_pol_a/d/e_bsu"/>
</dbReference>
<dbReference type="EMBL" id="JANBQF010000309">
    <property type="protein sequence ID" value="KAJ2002360.1"/>
    <property type="molecule type" value="Genomic_DNA"/>
</dbReference>
<dbReference type="OrthoDB" id="3763at2759"/>
<evidence type="ECO:0000313" key="6">
    <source>
        <dbReference type="Proteomes" id="UP001150907"/>
    </source>
</evidence>
<keyword evidence="6" id="KW-1185">Reference proteome</keyword>
<dbReference type="Proteomes" id="UP001150907">
    <property type="component" value="Unassembled WGS sequence"/>
</dbReference>
<dbReference type="GO" id="GO:0006271">
    <property type="term" value="P:DNA strand elongation involved in DNA replication"/>
    <property type="evidence" value="ECO:0007669"/>
    <property type="project" value="TreeGrafter"/>
</dbReference>
<dbReference type="AlphaFoldDB" id="A0A9W8BGE4"/>
<dbReference type="GO" id="GO:0043625">
    <property type="term" value="C:delta DNA polymerase complex"/>
    <property type="evidence" value="ECO:0007669"/>
    <property type="project" value="TreeGrafter"/>
</dbReference>
<dbReference type="Pfam" id="PF04042">
    <property type="entry name" value="DNA_pol_E_B"/>
    <property type="match status" value="1"/>
</dbReference>
<dbReference type="PANTHER" id="PTHR10416:SF0">
    <property type="entry name" value="DNA POLYMERASE DELTA SUBUNIT 2"/>
    <property type="match status" value="1"/>
</dbReference>
<comment type="similarity">
    <text evidence="1">Belongs to the DNA polymerase delta/II small subunit family.</text>
</comment>
<dbReference type="PANTHER" id="PTHR10416">
    <property type="entry name" value="DNA POLYMERASE DELTA SUBUNIT 2"/>
    <property type="match status" value="1"/>
</dbReference>
<accession>A0A9W8BGE4</accession>
<feature type="domain" description="DNA polymerase delta subunit OB-fold" evidence="4">
    <location>
        <begin position="41"/>
        <end position="171"/>
    </location>
</feature>
<sequence>MLSGSASAALSHVYARAEATFDDAAKHAKAFSTGRRNYVRQFNELYYARLNELKPHVLEHAEKRWAAQNIKLTHKVLNVEPGERTYIVGTVFIDSAAKPSTLTQVESEHWISDPRVPGGYRGDGEAVHLEDESGRIRLVGGLVDRSVLVSGLVAAMAGMETPSGCFEVVDVCYAGMPPLPPQPAPPPDACVAFVSGLRASPASPVTLEMQLLAEFLTGAVAPPLAAQIVQVVVAGDIMCLPPPPLGHSEDARANDRSAAAPLVAAVDAYLADIAAAVPLALMPGALDPTDSSLPQQPINPGLFAQCRQYSGFRSLSNPALLEVAGCLLLGSAGQNVDDIARYVAPEDRDAHAPSPCELAALSLQWRHIAPSAPDTLWCYPFSDRDPFILTHSPHVYFFGNQARADQATARAPGGQQTAVVAVPTFALTHTIVLLNLRTMQCSTMQFAAPDL</sequence>
<evidence type="ECO:0000259" key="4">
    <source>
        <dbReference type="Pfam" id="PF18018"/>
    </source>
</evidence>
<keyword evidence="2" id="KW-0235">DNA replication</keyword>
<dbReference type="InterPro" id="IPR040663">
    <property type="entry name" value="DNA_pol_D_N"/>
</dbReference>
<dbReference type="InterPro" id="IPR024826">
    <property type="entry name" value="DNA_pol_delta/II_ssu"/>
</dbReference>
<dbReference type="GO" id="GO:0003677">
    <property type="term" value="F:DNA binding"/>
    <property type="evidence" value="ECO:0007669"/>
    <property type="project" value="InterPro"/>
</dbReference>